<gene>
    <name evidence="8" type="ORF">BCR15_04360</name>
</gene>
<dbReference type="EMBL" id="MBQD01000021">
    <property type="protein sequence ID" value="OCL33872.1"/>
    <property type="molecule type" value="Genomic_DNA"/>
</dbReference>
<comment type="subcellular location">
    <subcellularLocation>
        <location evidence="1 7">Cell membrane</location>
        <topology evidence="1 7">Multi-pass membrane protein</topology>
    </subcellularLocation>
</comment>
<name>A0A1C0ALW8_9ACTN</name>
<dbReference type="SUPFAM" id="SSF161098">
    <property type="entry name" value="MetI-like"/>
    <property type="match status" value="1"/>
</dbReference>
<reference evidence="9" key="1">
    <citation type="submission" date="2016-07" db="EMBL/GenBank/DDBJ databases">
        <authorList>
            <person name="Florea S."/>
            <person name="Webb J.S."/>
            <person name="Jaromczyk J."/>
            <person name="Schardl C.L."/>
        </authorList>
    </citation>
    <scope>NUCLEOTIDE SEQUENCE [LARGE SCALE GENOMIC DNA]</scope>
    <source>
        <strain evidence="9">IPBSL-7</strain>
    </source>
</reference>
<keyword evidence="5 7" id="KW-1133">Transmembrane helix</keyword>
<comment type="similarity">
    <text evidence="7">Belongs to the binding-protein-dependent transport system permease family.</text>
</comment>
<dbReference type="CDD" id="cd06261">
    <property type="entry name" value="TM_PBP2"/>
    <property type="match status" value="1"/>
</dbReference>
<feature type="transmembrane region" description="Helical" evidence="7">
    <location>
        <begin position="281"/>
        <end position="301"/>
    </location>
</feature>
<feature type="transmembrane region" description="Helical" evidence="7">
    <location>
        <begin position="93"/>
        <end position="114"/>
    </location>
</feature>
<dbReference type="PROSITE" id="PS50928">
    <property type="entry name" value="ABC_TM1"/>
    <property type="match status" value="1"/>
</dbReference>
<sequence>MSIALAERGSAIPQAPSPAAPGRRRRGARLVPQWFLLPALALYAIVVLYPSVAGGWYAFTDWKGGAEANWIGLDNFRELMADQAAVASLRNTLTIAVTLTVAQSGLGLLLALALNSAIRARNLLRTLFFAPMMMPPVIVGLLWQYIYTPDGPLDTAMGALGMDGLIQSWLGNSQLALWAIIASVIWHHVGMSMVIFLAGLQGIPDELYESAALDGASTLQRFWFVTRPLLGQATTIATALTMTSSLKLFDQVFVMTGGGPGVSTQTLSLIMYREAFVYGEYGYGSAIALVLTMIVAFIVFLQMSVTRRGETEA</sequence>
<feature type="transmembrane region" description="Helical" evidence="7">
    <location>
        <begin position="175"/>
        <end position="200"/>
    </location>
</feature>
<dbReference type="GO" id="GO:0055085">
    <property type="term" value="P:transmembrane transport"/>
    <property type="evidence" value="ECO:0007669"/>
    <property type="project" value="InterPro"/>
</dbReference>
<organism evidence="8 9">
    <name type="scientific">Tessaracoccus lapidicaptus</name>
    <dbReference type="NCBI Taxonomy" id="1427523"/>
    <lineage>
        <taxon>Bacteria</taxon>
        <taxon>Bacillati</taxon>
        <taxon>Actinomycetota</taxon>
        <taxon>Actinomycetes</taxon>
        <taxon>Propionibacteriales</taxon>
        <taxon>Propionibacteriaceae</taxon>
        <taxon>Tessaracoccus</taxon>
    </lineage>
</organism>
<dbReference type="InterPro" id="IPR051393">
    <property type="entry name" value="ABC_transporter_permease"/>
</dbReference>
<dbReference type="GO" id="GO:0005886">
    <property type="term" value="C:plasma membrane"/>
    <property type="evidence" value="ECO:0007669"/>
    <property type="project" value="UniProtKB-SubCell"/>
</dbReference>
<dbReference type="InterPro" id="IPR000515">
    <property type="entry name" value="MetI-like"/>
</dbReference>
<evidence type="ECO:0000256" key="5">
    <source>
        <dbReference type="ARBA" id="ARBA00022989"/>
    </source>
</evidence>
<evidence type="ECO:0000256" key="1">
    <source>
        <dbReference type="ARBA" id="ARBA00004651"/>
    </source>
</evidence>
<dbReference type="PANTHER" id="PTHR30193">
    <property type="entry name" value="ABC TRANSPORTER PERMEASE PROTEIN"/>
    <property type="match status" value="1"/>
</dbReference>
<protein>
    <submittedName>
        <fullName evidence="8">Sugar ABC transporter permease</fullName>
    </submittedName>
</protein>
<feature type="transmembrane region" description="Helical" evidence="7">
    <location>
        <begin position="34"/>
        <end position="59"/>
    </location>
</feature>
<comment type="caution">
    <text evidence="8">The sequence shown here is derived from an EMBL/GenBank/DDBJ whole genome shotgun (WGS) entry which is preliminary data.</text>
</comment>
<proteinExistence type="inferred from homology"/>
<evidence type="ECO:0000256" key="6">
    <source>
        <dbReference type="ARBA" id="ARBA00023136"/>
    </source>
</evidence>
<dbReference type="RefSeq" id="WP_068751630.1">
    <property type="nucleotide sequence ID" value="NZ_LR214441.1"/>
</dbReference>
<keyword evidence="2 7" id="KW-0813">Transport</keyword>
<evidence type="ECO:0000313" key="9">
    <source>
        <dbReference type="Proteomes" id="UP000093501"/>
    </source>
</evidence>
<keyword evidence="6 7" id="KW-0472">Membrane</keyword>
<dbReference type="Gene3D" id="1.10.3720.10">
    <property type="entry name" value="MetI-like"/>
    <property type="match status" value="1"/>
</dbReference>
<evidence type="ECO:0000256" key="7">
    <source>
        <dbReference type="RuleBase" id="RU363032"/>
    </source>
</evidence>
<dbReference type="Proteomes" id="UP000093501">
    <property type="component" value="Unassembled WGS sequence"/>
</dbReference>
<dbReference type="PANTHER" id="PTHR30193:SF37">
    <property type="entry name" value="INNER MEMBRANE ABC TRANSPORTER PERMEASE PROTEIN YCJO"/>
    <property type="match status" value="1"/>
</dbReference>
<dbReference type="AlphaFoldDB" id="A0A1C0ALW8"/>
<dbReference type="SUPFAM" id="SSF160964">
    <property type="entry name" value="MalF N-terminal region-like"/>
    <property type="match status" value="1"/>
</dbReference>
<evidence type="ECO:0000256" key="2">
    <source>
        <dbReference type="ARBA" id="ARBA00022448"/>
    </source>
</evidence>
<dbReference type="InterPro" id="IPR035906">
    <property type="entry name" value="MetI-like_sf"/>
</dbReference>
<feature type="transmembrane region" description="Helical" evidence="7">
    <location>
        <begin position="126"/>
        <end position="147"/>
    </location>
</feature>
<accession>A0A1C0ALW8</accession>
<keyword evidence="9" id="KW-1185">Reference proteome</keyword>
<keyword evidence="3" id="KW-1003">Cell membrane</keyword>
<evidence type="ECO:0000256" key="3">
    <source>
        <dbReference type="ARBA" id="ARBA00022475"/>
    </source>
</evidence>
<evidence type="ECO:0000313" key="8">
    <source>
        <dbReference type="EMBL" id="OCL33872.1"/>
    </source>
</evidence>
<dbReference type="Pfam" id="PF00528">
    <property type="entry name" value="BPD_transp_1"/>
    <property type="match status" value="1"/>
</dbReference>
<keyword evidence="4 7" id="KW-0812">Transmembrane</keyword>
<evidence type="ECO:0000256" key="4">
    <source>
        <dbReference type="ARBA" id="ARBA00022692"/>
    </source>
</evidence>